<accession>A0ABU5UHP1</accession>
<protein>
    <submittedName>
        <fullName evidence="1">Uncharacterized protein</fullName>
    </submittedName>
</protein>
<reference evidence="1 2" key="1">
    <citation type="submission" date="2023-12" db="EMBL/GenBank/DDBJ databases">
        <title>Baltic Sea Cyanobacteria.</title>
        <authorList>
            <person name="Delbaje E."/>
            <person name="Fewer D.P."/>
            <person name="Shishido T.K."/>
        </authorList>
    </citation>
    <scope>NUCLEOTIDE SEQUENCE [LARGE SCALE GENOMIC DNA]</scope>
    <source>
        <strain evidence="1 2">UHCC-0300</strain>
    </source>
</reference>
<comment type="caution">
    <text evidence="1">The sequence shown here is derived from an EMBL/GenBank/DDBJ whole genome shotgun (WGS) entry which is preliminary data.</text>
</comment>
<gene>
    <name evidence="1" type="ORF">VB620_14270</name>
</gene>
<organism evidence="1 2">
    <name type="scientific">Nodularia harveyana UHCC-0300</name>
    <dbReference type="NCBI Taxonomy" id="2974287"/>
    <lineage>
        <taxon>Bacteria</taxon>
        <taxon>Bacillati</taxon>
        <taxon>Cyanobacteriota</taxon>
        <taxon>Cyanophyceae</taxon>
        <taxon>Nostocales</taxon>
        <taxon>Nodulariaceae</taxon>
        <taxon>Nodularia</taxon>
    </lineage>
</organism>
<proteinExistence type="predicted"/>
<dbReference type="RefSeq" id="WP_323196817.1">
    <property type="nucleotide sequence ID" value="NZ_JAYGHG010000024.1"/>
</dbReference>
<name>A0ABU5UHP1_9CYAN</name>
<keyword evidence="2" id="KW-1185">Reference proteome</keyword>
<dbReference type="Proteomes" id="UP001302120">
    <property type="component" value="Unassembled WGS sequence"/>
</dbReference>
<evidence type="ECO:0000313" key="1">
    <source>
        <dbReference type="EMBL" id="MEA5582501.1"/>
    </source>
</evidence>
<evidence type="ECO:0000313" key="2">
    <source>
        <dbReference type="Proteomes" id="UP001302120"/>
    </source>
</evidence>
<dbReference type="EMBL" id="JAYGHG010000024">
    <property type="protein sequence ID" value="MEA5582501.1"/>
    <property type="molecule type" value="Genomic_DNA"/>
</dbReference>
<sequence>MIANDRHFMREIAVVTVYQWRRRSPLSSMNNSANFLPISHR</sequence>